<keyword evidence="2" id="KW-1185">Reference proteome</keyword>
<gene>
    <name evidence="1" type="ORF">K1T71_001834</name>
</gene>
<dbReference type="EMBL" id="CM034389">
    <property type="protein sequence ID" value="KAJ0182465.1"/>
    <property type="molecule type" value="Genomic_DNA"/>
</dbReference>
<name>A0ACC1DF86_9NEOP</name>
<comment type="caution">
    <text evidence="1">The sequence shown here is derived from an EMBL/GenBank/DDBJ whole genome shotgun (WGS) entry which is preliminary data.</text>
</comment>
<sequence>MSYLFASLYSSGSYLCEIVQNLFNKLSFNSAKKCESPINEVLIYGDNDEGKSRQMGLNNLFCVYYVIIHASRSVDVCVPSLVNATLIKCLLNVRQKNKVNIRIVVHKSKNSKDLEVFTQNGIEVKVIERNEIERLEHNFILIDAVDDPVDAVAILGSIDYETSRLNCNRDTTLLTSQEIVVNSLKQEFERVWCNA</sequence>
<accession>A0ACC1DF86</accession>
<proteinExistence type="predicted"/>
<protein>
    <submittedName>
        <fullName evidence="1">Uncharacterized protein</fullName>
    </submittedName>
</protein>
<evidence type="ECO:0000313" key="1">
    <source>
        <dbReference type="EMBL" id="KAJ0182465.1"/>
    </source>
</evidence>
<reference evidence="1 2" key="1">
    <citation type="journal article" date="2021" name="Front. Genet.">
        <title>Chromosome-Level Genome Assembly Reveals Significant Gene Expansion in the Toll and IMD Signaling Pathways of Dendrolimus kikuchii.</title>
        <authorList>
            <person name="Zhou J."/>
            <person name="Wu P."/>
            <person name="Xiong Z."/>
            <person name="Liu N."/>
            <person name="Zhao N."/>
            <person name="Ji M."/>
            <person name="Qiu Y."/>
            <person name="Yang B."/>
        </authorList>
    </citation>
    <scope>NUCLEOTIDE SEQUENCE [LARGE SCALE GENOMIC DNA]</scope>
    <source>
        <strain evidence="1">Ann1</strain>
    </source>
</reference>
<organism evidence="1 2">
    <name type="scientific">Dendrolimus kikuchii</name>
    <dbReference type="NCBI Taxonomy" id="765133"/>
    <lineage>
        <taxon>Eukaryota</taxon>
        <taxon>Metazoa</taxon>
        <taxon>Ecdysozoa</taxon>
        <taxon>Arthropoda</taxon>
        <taxon>Hexapoda</taxon>
        <taxon>Insecta</taxon>
        <taxon>Pterygota</taxon>
        <taxon>Neoptera</taxon>
        <taxon>Endopterygota</taxon>
        <taxon>Lepidoptera</taxon>
        <taxon>Glossata</taxon>
        <taxon>Ditrysia</taxon>
        <taxon>Bombycoidea</taxon>
        <taxon>Lasiocampidae</taxon>
        <taxon>Dendrolimus</taxon>
    </lineage>
</organism>
<evidence type="ECO:0000313" key="2">
    <source>
        <dbReference type="Proteomes" id="UP000824533"/>
    </source>
</evidence>
<dbReference type="Proteomes" id="UP000824533">
    <property type="component" value="Linkage Group LG03"/>
</dbReference>